<dbReference type="EMBL" id="CP025958">
    <property type="protein sequence ID" value="AWM40703.1"/>
    <property type="molecule type" value="Genomic_DNA"/>
</dbReference>
<dbReference type="OrthoDB" id="1488930at2"/>
<name>A0A2Z3H3W9_9BACT</name>
<dbReference type="KEGG" id="gog:C1280_29435"/>
<organism evidence="1 2">
    <name type="scientific">Gemmata obscuriglobus</name>
    <dbReference type="NCBI Taxonomy" id="114"/>
    <lineage>
        <taxon>Bacteria</taxon>
        <taxon>Pseudomonadati</taxon>
        <taxon>Planctomycetota</taxon>
        <taxon>Planctomycetia</taxon>
        <taxon>Gemmatales</taxon>
        <taxon>Gemmataceae</taxon>
        <taxon>Gemmata</taxon>
    </lineage>
</organism>
<accession>A0A2Z3H3W9</accession>
<sequence length="102" mass="11077">MPSLIFSLMLVEDARRLLISNLDLAPLCQTDGPDGKIASFGAVEFYNLFPETRATFSVATAARMNASFPFVSPAVTPPTNPGRRVVDAGYYDNYGIDIASDR</sequence>
<dbReference type="Gene3D" id="3.40.1090.10">
    <property type="entry name" value="Cytosolic phospholipase A2 catalytic domain"/>
    <property type="match status" value="1"/>
</dbReference>
<evidence type="ECO:0000313" key="1">
    <source>
        <dbReference type="EMBL" id="AWM40703.1"/>
    </source>
</evidence>
<protein>
    <submittedName>
        <fullName evidence="1">Uncharacterized protein</fullName>
    </submittedName>
</protein>
<keyword evidence="2" id="KW-1185">Reference proteome</keyword>
<dbReference type="RefSeq" id="WP_010045936.1">
    <property type="nucleotide sequence ID" value="NZ_CP025958.1"/>
</dbReference>
<reference evidence="1 2" key="1">
    <citation type="submission" date="2018-01" db="EMBL/GenBank/DDBJ databases">
        <title>G. obscuriglobus.</title>
        <authorList>
            <person name="Franke J."/>
            <person name="Blomberg W."/>
            <person name="Selmecki A."/>
        </authorList>
    </citation>
    <scope>NUCLEOTIDE SEQUENCE [LARGE SCALE GENOMIC DNA]</scope>
    <source>
        <strain evidence="1 2">DSM 5831</strain>
    </source>
</reference>
<evidence type="ECO:0000313" key="2">
    <source>
        <dbReference type="Proteomes" id="UP000245802"/>
    </source>
</evidence>
<dbReference type="Proteomes" id="UP000245802">
    <property type="component" value="Chromosome"/>
</dbReference>
<gene>
    <name evidence="1" type="ORF">C1280_29435</name>
</gene>
<dbReference type="AlphaFoldDB" id="A0A2Z3H3W9"/>
<proteinExistence type="predicted"/>